<keyword evidence="1" id="KW-0812">Transmembrane</keyword>
<proteinExistence type="predicted"/>
<dbReference type="Proteomes" id="UP000201613">
    <property type="component" value="Unassembled WGS sequence"/>
</dbReference>
<dbReference type="RefSeq" id="WP_093990969.1">
    <property type="nucleotide sequence ID" value="NZ_FXZK01000001.1"/>
</dbReference>
<dbReference type="Pfam" id="PF05437">
    <property type="entry name" value="AzlD"/>
    <property type="match status" value="1"/>
</dbReference>
<keyword evidence="3" id="KW-1185">Reference proteome</keyword>
<feature type="transmembrane region" description="Helical" evidence="1">
    <location>
        <begin position="84"/>
        <end position="103"/>
    </location>
</feature>
<dbReference type="EMBL" id="FXZK01000001">
    <property type="protein sequence ID" value="SMY06841.1"/>
    <property type="molecule type" value="Genomic_DNA"/>
</dbReference>
<gene>
    <name evidence="2" type="ORF">LOM8899_00971</name>
</gene>
<keyword evidence="1" id="KW-1133">Transmembrane helix</keyword>
<evidence type="ECO:0000313" key="3">
    <source>
        <dbReference type="Proteomes" id="UP000201613"/>
    </source>
</evidence>
<protein>
    <submittedName>
        <fullName evidence="2">Branched-chain amino acid transport protein (AzlD)</fullName>
    </submittedName>
</protein>
<evidence type="ECO:0000313" key="2">
    <source>
        <dbReference type="EMBL" id="SMY06841.1"/>
    </source>
</evidence>
<feature type="transmembrane region" description="Helical" evidence="1">
    <location>
        <begin position="42"/>
        <end position="64"/>
    </location>
</feature>
<feature type="transmembrane region" description="Helical" evidence="1">
    <location>
        <begin position="6"/>
        <end position="30"/>
    </location>
</feature>
<evidence type="ECO:0000256" key="1">
    <source>
        <dbReference type="SAM" id="Phobius"/>
    </source>
</evidence>
<organism evidence="2 3">
    <name type="scientific">Flavimaricola marinus</name>
    <dbReference type="NCBI Taxonomy" id="1819565"/>
    <lineage>
        <taxon>Bacteria</taxon>
        <taxon>Pseudomonadati</taxon>
        <taxon>Pseudomonadota</taxon>
        <taxon>Alphaproteobacteria</taxon>
        <taxon>Rhodobacterales</taxon>
        <taxon>Paracoccaceae</taxon>
        <taxon>Flavimaricola</taxon>
    </lineage>
</organism>
<reference evidence="2 3" key="1">
    <citation type="submission" date="2017-05" db="EMBL/GenBank/DDBJ databases">
        <authorList>
            <person name="Song R."/>
            <person name="Chenine A.L."/>
            <person name="Ruprecht R.M."/>
        </authorList>
    </citation>
    <scope>NUCLEOTIDE SEQUENCE [LARGE SCALE GENOMIC DNA]</scope>
    <source>
        <strain evidence="2 3">CECT 8899</strain>
    </source>
</reference>
<sequence length="110" mass="11728">MIADSTVWIVIAGLGLGSFILRFSVMGLTGRRPMPPWLLRHLRYAGVAILPGLVAPLVLGSALQGGPPDIPRVVAALVTLTVGWWRRDVLLSMLAGGVTFFALRGIEALL</sequence>
<name>A0A238LB60_9RHOB</name>
<keyword evidence="1" id="KW-0472">Membrane</keyword>
<dbReference type="AlphaFoldDB" id="A0A238LB60"/>
<dbReference type="InterPro" id="IPR008407">
    <property type="entry name" value="Brnchd-chn_aa_trnsp_AzlD"/>
</dbReference>
<dbReference type="OrthoDB" id="6119856at2"/>
<accession>A0A238LB60</accession>